<dbReference type="InterPro" id="IPR044068">
    <property type="entry name" value="CB"/>
</dbReference>
<evidence type="ECO:0000256" key="2">
    <source>
        <dbReference type="ARBA" id="ARBA00023172"/>
    </source>
</evidence>
<proteinExistence type="predicted"/>
<protein>
    <recommendedName>
        <fullName evidence="4">Core-binding (CB) domain-containing protein</fullName>
    </recommendedName>
</protein>
<dbReference type="Gene3D" id="1.10.443.10">
    <property type="entry name" value="Intergrase catalytic core"/>
    <property type="match status" value="1"/>
</dbReference>
<evidence type="ECO:0000259" key="4">
    <source>
        <dbReference type="PROSITE" id="PS51900"/>
    </source>
</evidence>
<evidence type="ECO:0000313" key="6">
    <source>
        <dbReference type="Proteomes" id="UP000671862"/>
    </source>
</evidence>
<dbReference type="Gene3D" id="1.10.150.130">
    <property type="match status" value="1"/>
</dbReference>
<gene>
    <name evidence="5" type="ORF">JYK00_08865</name>
</gene>
<dbReference type="InterPro" id="IPR013762">
    <property type="entry name" value="Integrase-like_cat_sf"/>
</dbReference>
<evidence type="ECO:0000256" key="3">
    <source>
        <dbReference type="PROSITE-ProRule" id="PRU01248"/>
    </source>
</evidence>
<dbReference type="EMBL" id="CP071446">
    <property type="protein sequence ID" value="QTA37821.1"/>
    <property type="molecule type" value="Genomic_DNA"/>
</dbReference>
<dbReference type="InterPro" id="IPR011010">
    <property type="entry name" value="DNA_brk_join_enz"/>
</dbReference>
<organism evidence="5 6">
    <name type="scientific">Thermosipho ferrireducens</name>
    <dbReference type="NCBI Taxonomy" id="2571116"/>
    <lineage>
        <taxon>Bacteria</taxon>
        <taxon>Thermotogati</taxon>
        <taxon>Thermotogota</taxon>
        <taxon>Thermotogae</taxon>
        <taxon>Thermotogales</taxon>
        <taxon>Fervidobacteriaceae</taxon>
        <taxon>Thermosipho</taxon>
    </lineage>
</organism>
<dbReference type="Proteomes" id="UP000671862">
    <property type="component" value="Chromosome"/>
</dbReference>
<accession>A0ABX7S7J8</accession>
<evidence type="ECO:0000313" key="5">
    <source>
        <dbReference type="EMBL" id="QTA37821.1"/>
    </source>
</evidence>
<dbReference type="PROSITE" id="PS51900">
    <property type="entry name" value="CB"/>
    <property type="match status" value="1"/>
</dbReference>
<keyword evidence="6" id="KW-1185">Reference proteome</keyword>
<keyword evidence="1 3" id="KW-0238">DNA-binding</keyword>
<evidence type="ECO:0000256" key="1">
    <source>
        <dbReference type="ARBA" id="ARBA00023125"/>
    </source>
</evidence>
<feature type="domain" description="Core-binding (CB)" evidence="4">
    <location>
        <begin position="1"/>
        <end position="78"/>
    </location>
</feature>
<dbReference type="SUPFAM" id="SSF56349">
    <property type="entry name" value="DNA breaking-rejoining enzymes"/>
    <property type="match status" value="1"/>
</dbReference>
<dbReference type="InterPro" id="IPR010998">
    <property type="entry name" value="Integrase_recombinase_N"/>
</dbReference>
<keyword evidence="2" id="KW-0233">DNA recombination</keyword>
<sequence>MLIQKELQNFVNYVSTQKVSDKTRKNYIAMVESFLNFVDGEVNTENVMKWIEKIRSTYKPTAWRQYFVPLRSFLQRFYPLVFSEVVEELKVPYKKANYEMISFLDFWKLYEEAEKMAKKGNEKYVLLVGLAGILGLKSGEIVELKGTDIKNGKIYVQSDNTYVDIIPPIDKWIYKYEGKDEYLISTADGNPVKPSYLALMLRGLQKKTDIKLGKPLSVEILRNVAIGKHVISQPSLPYVMDLFKYNSTKTIEDIARYMSESGDLRTILSVEVVDDIQPIVEFFSKLSIPVRKIEHAYIVSRTAYIRKGEKFSRLNTIFVVRNLDEWQKFVEKLGYETKRKPGENYFITLVGKLRVGFLEV</sequence>
<reference evidence="5 6" key="1">
    <citation type="submission" date="2021-03" db="EMBL/GenBank/DDBJ databases">
        <title>Thermosipho ferrireducens sp.nov., an anaerobic thermophilic iron-reducing bacterium isolated from a deep-sea hydrothermal sulfide deposits.</title>
        <authorList>
            <person name="Zeng X."/>
            <person name="Chen Y."/>
            <person name="Shao Z."/>
        </authorList>
    </citation>
    <scope>NUCLEOTIDE SEQUENCE [LARGE SCALE GENOMIC DNA]</scope>
    <source>
        <strain evidence="5 6">JL129W03</strain>
    </source>
</reference>
<name>A0ABX7S7J8_9BACT</name>